<feature type="region of interest" description="Disordered" evidence="8">
    <location>
        <begin position="52"/>
        <end position="74"/>
    </location>
</feature>
<dbReference type="EMBL" id="JBJQOH010000001">
    <property type="protein sequence ID" value="KAL3700782.1"/>
    <property type="molecule type" value="Genomic_DNA"/>
</dbReference>
<evidence type="ECO:0000256" key="1">
    <source>
        <dbReference type="ARBA" id="ARBA00004123"/>
    </source>
</evidence>
<reference evidence="10 11" key="1">
    <citation type="submission" date="2024-09" db="EMBL/GenBank/DDBJ databases">
        <title>Chromosome-scale assembly of Riccia sorocarpa.</title>
        <authorList>
            <person name="Paukszto L."/>
        </authorList>
    </citation>
    <scope>NUCLEOTIDE SEQUENCE [LARGE SCALE GENOMIC DNA]</scope>
    <source>
        <strain evidence="10">LP-2024</strain>
        <tissue evidence="10">Aerial parts of the thallus</tissue>
    </source>
</reference>
<dbReference type="InterPro" id="IPR044817">
    <property type="entry name" value="SBP-like"/>
</dbReference>
<feature type="region of interest" description="Disordered" evidence="8">
    <location>
        <begin position="1"/>
        <end position="34"/>
    </location>
</feature>
<dbReference type="PANTHER" id="PTHR31251:SF169">
    <property type="entry name" value="SQUAMOSA PROMOTER-BINDING-LIKE PROTEIN 8"/>
    <property type="match status" value="1"/>
</dbReference>
<dbReference type="Pfam" id="PF03110">
    <property type="entry name" value="SBP"/>
    <property type="match status" value="1"/>
</dbReference>
<keyword evidence="3 7" id="KW-0863">Zinc-finger</keyword>
<dbReference type="SUPFAM" id="SSF103612">
    <property type="entry name" value="SBT domain"/>
    <property type="match status" value="1"/>
</dbReference>
<dbReference type="PANTHER" id="PTHR31251">
    <property type="entry name" value="SQUAMOSA PROMOTER-BINDING-LIKE PROTEIN 4"/>
    <property type="match status" value="1"/>
</dbReference>
<evidence type="ECO:0000313" key="11">
    <source>
        <dbReference type="Proteomes" id="UP001633002"/>
    </source>
</evidence>
<keyword evidence="6" id="KW-0539">Nucleus</keyword>
<organism evidence="10 11">
    <name type="scientific">Riccia sorocarpa</name>
    <dbReference type="NCBI Taxonomy" id="122646"/>
    <lineage>
        <taxon>Eukaryota</taxon>
        <taxon>Viridiplantae</taxon>
        <taxon>Streptophyta</taxon>
        <taxon>Embryophyta</taxon>
        <taxon>Marchantiophyta</taxon>
        <taxon>Marchantiopsida</taxon>
        <taxon>Marchantiidae</taxon>
        <taxon>Marchantiales</taxon>
        <taxon>Ricciaceae</taxon>
        <taxon>Riccia</taxon>
    </lineage>
</organism>
<gene>
    <name evidence="10" type="ORF">R1sor_018804</name>
</gene>
<keyword evidence="2" id="KW-0479">Metal-binding</keyword>
<feature type="compositionally biased region" description="Basic and acidic residues" evidence="8">
    <location>
        <begin position="152"/>
        <end position="161"/>
    </location>
</feature>
<protein>
    <recommendedName>
        <fullName evidence="9">SBP-type domain-containing protein</fullName>
    </recommendedName>
</protein>
<feature type="domain" description="SBP-type" evidence="9">
    <location>
        <begin position="233"/>
        <end position="310"/>
    </location>
</feature>
<keyword evidence="5" id="KW-0804">Transcription</keyword>
<evidence type="ECO:0000256" key="3">
    <source>
        <dbReference type="ARBA" id="ARBA00022771"/>
    </source>
</evidence>
<dbReference type="GO" id="GO:0008270">
    <property type="term" value="F:zinc ion binding"/>
    <property type="evidence" value="ECO:0007669"/>
    <property type="project" value="UniProtKB-KW"/>
</dbReference>
<accession>A0ABD3IEY4</accession>
<dbReference type="Proteomes" id="UP001633002">
    <property type="component" value="Unassembled WGS sequence"/>
</dbReference>
<evidence type="ECO:0000259" key="9">
    <source>
        <dbReference type="PROSITE" id="PS51141"/>
    </source>
</evidence>
<dbReference type="GO" id="GO:0005634">
    <property type="term" value="C:nucleus"/>
    <property type="evidence" value="ECO:0007669"/>
    <property type="project" value="UniProtKB-SubCell"/>
</dbReference>
<evidence type="ECO:0000256" key="7">
    <source>
        <dbReference type="PROSITE-ProRule" id="PRU00470"/>
    </source>
</evidence>
<dbReference type="InterPro" id="IPR036893">
    <property type="entry name" value="SBP_sf"/>
</dbReference>
<evidence type="ECO:0000256" key="8">
    <source>
        <dbReference type="SAM" id="MobiDB-lite"/>
    </source>
</evidence>
<proteinExistence type="predicted"/>
<comment type="caution">
    <text evidence="10">The sequence shown here is derived from an EMBL/GenBank/DDBJ whole genome shotgun (WGS) entry which is preliminary data.</text>
</comment>
<comment type="subcellular location">
    <subcellularLocation>
        <location evidence="1">Nucleus</location>
    </subcellularLocation>
</comment>
<dbReference type="Gene3D" id="4.10.1100.10">
    <property type="entry name" value="Transcription factor, SBP-box domain"/>
    <property type="match status" value="1"/>
</dbReference>
<keyword evidence="11" id="KW-1185">Reference proteome</keyword>
<evidence type="ECO:0000256" key="6">
    <source>
        <dbReference type="ARBA" id="ARBA00023242"/>
    </source>
</evidence>
<evidence type="ECO:0000256" key="2">
    <source>
        <dbReference type="ARBA" id="ARBA00022723"/>
    </source>
</evidence>
<feature type="region of interest" description="Disordered" evidence="8">
    <location>
        <begin position="300"/>
        <end position="385"/>
    </location>
</feature>
<name>A0ABD3IEY4_9MARC</name>
<feature type="region of interest" description="Disordered" evidence="8">
    <location>
        <begin position="133"/>
        <end position="161"/>
    </location>
</feature>
<evidence type="ECO:0000256" key="4">
    <source>
        <dbReference type="ARBA" id="ARBA00022833"/>
    </source>
</evidence>
<evidence type="ECO:0000256" key="5">
    <source>
        <dbReference type="ARBA" id="ARBA00023163"/>
    </source>
</evidence>
<dbReference type="AlphaFoldDB" id="A0ABD3IEY4"/>
<dbReference type="FunFam" id="4.10.1100.10:FF:000001">
    <property type="entry name" value="Squamosa promoter-binding-like protein 14"/>
    <property type="match status" value="1"/>
</dbReference>
<feature type="compositionally biased region" description="Polar residues" evidence="8">
    <location>
        <begin position="312"/>
        <end position="321"/>
    </location>
</feature>
<dbReference type="InterPro" id="IPR004333">
    <property type="entry name" value="SBP_dom"/>
</dbReference>
<dbReference type="PROSITE" id="PS51141">
    <property type="entry name" value="ZF_SBP"/>
    <property type="match status" value="1"/>
</dbReference>
<keyword evidence="4" id="KW-0862">Zinc</keyword>
<feature type="compositionally biased region" description="Polar residues" evidence="8">
    <location>
        <begin position="1"/>
        <end position="22"/>
    </location>
</feature>
<sequence length="702" mass="75424">MNPSANNSEQQQGEPNWATDNWDQPGAVTGLESNRTYTGNRLDWEWDNSMILAQHPGGGGGASDGDADRKSPITGSMASSLRAYTGGILSSGFPSNFSHNPMGIFSSSGIRSFTGMDSTSISTSSGEIHGAAMSASSIPGIPGLAPTSGGHGDPRSSMEQRRRQPYFGGPIDVVDQKGHHSNEFHVKREEVCTADGHGARIGLNLGVRTYFSTEDTAVGRLKRHRANSPGSQVPMCQAEGCKADLSTAKHYHRRHKVCEQHSKAANVIAGGQTQRFCQQCSRFHSLSEFDEGKRSCRKRLADHNRRRRKPQPTASGGTTAESIAFKNEDQDNRTSGSTDPRSMLMHLKKSGSPSSASMEDSDDKTGSAGNNLHLRGSTGFVRNEERSNRAVMISSQPGSISGSDAQALLSGMSIAQPVMMQNAKRQLPMLPGNSQESAVYQPFFGVGQTGPNLSLSSLGLGNQVQRSSTSQSYNGIDTPVPWLRHHNGSRSELTQQTVSRQTMNLHHLISDKNGGTNHQVDSSGATSSAQVYNTSIQDLLHPSGSDWVLGNLAAQNRDSSAPFGSSALNITGGQLEGHQQMLALHESPAAIREGTPGSGQQARAVEFLEQHGSDAGDGARTTGTDLKFPELQALRTGRDLYIPSREKKWSIHRPEWICGPDGWTEASRADEEFPAVLPPESISVICRLGSLDVCDSRKCSHK</sequence>
<evidence type="ECO:0000313" key="10">
    <source>
        <dbReference type="EMBL" id="KAL3700782.1"/>
    </source>
</evidence>